<evidence type="ECO:0000256" key="2">
    <source>
        <dbReference type="ARBA" id="ARBA00013194"/>
    </source>
</evidence>
<keyword evidence="5 6" id="KW-0413">Isomerase</keyword>
<feature type="chain" id="PRO_5038460577" description="peptidylprolyl isomerase" evidence="7">
    <location>
        <begin position="24"/>
        <end position="341"/>
    </location>
</feature>
<reference evidence="9" key="1">
    <citation type="submission" date="2020-10" db="EMBL/GenBank/DDBJ databases">
        <authorList>
            <person name="Gilroy R."/>
        </authorList>
    </citation>
    <scope>NUCLEOTIDE SEQUENCE</scope>
    <source>
        <strain evidence="9">10669</strain>
    </source>
</reference>
<evidence type="ECO:0000256" key="6">
    <source>
        <dbReference type="PROSITE-ProRule" id="PRU00278"/>
    </source>
</evidence>
<dbReference type="PANTHER" id="PTHR47245">
    <property type="entry name" value="PEPTIDYLPROLYL ISOMERASE"/>
    <property type="match status" value="1"/>
</dbReference>
<feature type="domain" description="PpiC" evidence="8">
    <location>
        <begin position="193"/>
        <end position="294"/>
    </location>
</feature>
<name>A0A9D1NLL6_9BACT</name>
<protein>
    <recommendedName>
        <fullName evidence="2">peptidylprolyl isomerase</fullName>
        <ecNumber evidence="2">5.2.1.8</ecNumber>
    </recommendedName>
</protein>
<dbReference type="PANTHER" id="PTHR47245:SF1">
    <property type="entry name" value="FOLDASE PROTEIN PRSA"/>
    <property type="match status" value="1"/>
</dbReference>
<keyword evidence="3 7" id="KW-0732">Signal</keyword>
<dbReference type="Gene3D" id="1.10.4030.10">
    <property type="entry name" value="Porin chaperone SurA, peptide-binding domain"/>
    <property type="match status" value="1"/>
</dbReference>
<feature type="signal peptide" evidence="7">
    <location>
        <begin position="1"/>
        <end position="23"/>
    </location>
</feature>
<dbReference type="Pfam" id="PF13624">
    <property type="entry name" value="SurA_N_3"/>
    <property type="match status" value="1"/>
</dbReference>
<evidence type="ECO:0000313" key="10">
    <source>
        <dbReference type="Proteomes" id="UP000886812"/>
    </source>
</evidence>
<reference evidence="9" key="2">
    <citation type="journal article" date="2021" name="PeerJ">
        <title>Extensive microbial diversity within the chicken gut microbiome revealed by metagenomics and culture.</title>
        <authorList>
            <person name="Gilroy R."/>
            <person name="Ravi A."/>
            <person name="Getino M."/>
            <person name="Pursley I."/>
            <person name="Horton D.L."/>
            <person name="Alikhan N.F."/>
            <person name="Baker D."/>
            <person name="Gharbi K."/>
            <person name="Hall N."/>
            <person name="Watson M."/>
            <person name="Adriaenssens E.M."/>
            <person name="Foster-Nyarko E."/>
            <person name="Jarju S."/>
            <person name="Secka A."/>
            <person name="Antonio M."/>
            <person name="Oren A."/>
            <person name="Chaudhuri R.R."/>
            <person name="La Ragione R."/>
            <person name="Hildebrand F."/>
            <person name="Pallen M.J."/>
        </authorList>
    </citation>
    <scope>NUCLEOTIDE SEQUENCE</scope>
    <source>
        <strain evidence="9">10669</strain>
    </source>
</reference>
<evidence type="ECO:0000259" key="8">
    <source>
        <dbReference type="PROSITE" id="PS50198"/>
    </source>
</evidence>
<dbReference type="SUPFAM" id="SSF109998">
    <property type="entry name" value="Triger factor/SurA peptide-binding domain-like"/>
    <property type="match status" value="1"/>
</dbReference>
<dbReference type="Gene3D" id="3.10.50.40">
    <property type="match status" value="1"/>
</dbReference>
<dbReference type="GO" id="GO:0003755">
    <property type="term" value="F:peptidyl-prolyl cis-trans isomerase activity"/>
    <property type="evidence" value="ECO:0007669"/>
    <property type="project" value="UniProtKB-KW"/>
</dbReference>
<dbReference type="InterPro" id="IPR027304">
    <property type="entry name" value="Trigger_fact/SurA_dom_sf"/>
</dbReference>
<gene>
    <name evidence="9" type="ORF">IAC75_06955</name>
</gene>
<dbReference type="InterPro" id="IPR000297">
    <property type="entry name" value="PPIase_PpiC"/>
</dbReference>
<proteinExistence type="predicted"/>
<evidence type="ECO:0000313" key="9">
    <source>
        <dbReference type="EMBL" id="HIV04864.1"/>
    </source>
</evidence>
<sequence length="341" mass="38883">MTTFPPKALFAAALLAVPAALPAQESREEQMLRAVFADRARDGILANINGEIITVSDMRRETQRYIPEIRRSSGTLEEFREKYAQLTNGAVQSLADTHLLASAFDDSGAVMDENFIDQRINDIIEQDFGGDRARYLQWLRRTGSNPLADRRRMLERIKASSWDEHIVKSALGDVSPEKVRKEYEARIDEFRSDAAVEYAQIVLFAGASETDRDVAELAARLRREISEGKTDFETAAKTHSRDDYRAAGGYVGWKPLTDLSEQIVPALRETEDGGVSEVVELDTPNGKFYVLLKRIAFREAGVIPLKDVREQIENRLRSEHVRRVREEKMAELRDEYHIRYY</sequence>
<dbReference type="PROSITE" id="PS50198">
    <property type="entry name" value="PPIC_PPIASE_2"/>
    <property type="match status" value="1"/>
</dbReference>
<dbReference type="InterPro" id="IPR050245">
    <property type="entry name" value="PrsA_foldase"/>
</dbReference>
<dbReference type="Proteomes" id="UP000886812">
    <property type="component" value="Unassembled WGS sequence"/>
</dbReference>
<accession>A0A9D1NLL6</accession>
<evidence type="ECO:0000256" key="5">
    <source>
        <dbReference type="ARBA" id="ARBA00023235"/>
    </source>
</evidence>
<dbReference type="EC" id="5.2.1.8" evidence="2"/>
<evidence type="ECO:0000256" key="1">
    <source>
        <dbReference type="ARBA" id="ARBA00000971"/>
    </source>
</evidence>
<comment type="caution">
    <text evidence="9">The sequence shown here is derived from an EMBL/GenBank/DDBJ whole genome shotgun (WGS) entry which is preliminary data.</text>
</comment>
<evidence type="ECO:0000256" key="4">
    <source>
        <dbReference type="ARBA" id="ARBA00023110"/>
    </source>
</evidence>
<dbReference type="AlphaFoldDB" id="A0A9D1NLL6"/>
<dbReference type="SUPFAM" id="SSF54534">
    <property type="entry name" value="FKBP-like"/>
    <property type="match status" value="1"/>
</dbReference>
<dbReference type="Pfam" id="PF13145">
    <property type="entry name" value="Rotamase_2"/>
    <property type="match status" value="1"/>
</dbReference>
<dbReference type="InterPro" id="IPR046357">
    <property type="entry name" value="PPIase_dom_sf"/>
</dbReference>
<dbReference type="EMBL" id="DVOG01000184">
    <property type="protein sequence ID" value="HIV04864.1"/>
    <property type="molecule type" value="Genomic_DNA"/>
</dbReference>
<comment type="catalytic activity">
    <reaction evidence="1">
        <text>[protein]-peptidylproline (omega=180) = [protein]-peptidylproline (omega=0)</text>
        <dbReference type="Rhea" id="RHEA:16237"/>
        <dbReference type="Rhea" id="RHEA-COMP:10747"/>
        <dbReference type="Rhea" id="RHEA-COMP:10748"/>
        <dbReference type="ChEBI" id="CHEBI:83833"/>
        <dbReference type="ChEBI" id="CHEBI:83834"/>
        <dbReference type="EC" id="5.2.1.8"/>
    </reaction>
</comment>
<evidence type="ECO:0000256" key="7">
    <source>
        <dbReference type="SAM" id="SignalP"/>
    </source>
</evidence>
<evidence type="ECO:0000256" key="3">
    <source>
        <dbReference type="ARBA" id="ARBA00022729"/>
    </source>
</evidence>
<organism evidence="9 10">
    <name type="scientific">Candidatus Spyradosoma merdigallinarum</name>
    <dbReference type="NCBI Taxonomy" id="2840950"/>
    <lineage>
        <taxon>Bacteria</taxon>
        <taxon>Pseudomonadati</taxon>
        <taxon>Verrucomicrobiota</taxon>
        <taxon>Opitutia</taxon>
        <taxon>Opitutia incertae sedis</taxon>
        <taxon>Candidatus Spyradosoma</taxon>
    </lineage>
</organism>
<keyword evidence="4 6" id="KW-0697">Rotamase</keyword>